<feature type="coiled-coil region" evidence="3">
    <location>
        <begin position="253"/>
        <end position="280"/>
    </location>
</feature>
<keyword evidence="3" id="KW-0175">Coiled coil</keyword>
<dbReference type="PANTHER" id="PTHR25462:SF296">
    <property type="entry name" value="MEIOTIC P26, ISOFORM F"/>
    <property type="match status" value="1"/>
</dbReference>
<name>A0A6J8C5F3_MYTCO</name>
<sequence length="679" mass="77358">MCLVGSCQNISCGESYKDHSTAHSKDKKHSLTMNLGSIRIWCYECETEVIVNKNIPSFIIPENSACMSKKKKMHVNQQEFLSVNSSPQKSSSGGDETESEKEDDKSISKDKAFTDMATRRHHLCDICFNQHITEDAIVWCPECEENFCANCKKYHEIAKASRKHEIISIENVQNLPRFVQQIKINCTDHDERFLYFCSEHDTPCCIKCIKTKHIDCRNLNPVETVVQDIKQSSSFSDLETTLSDLLINVTNFVEDRKANLQELKEQKKQCVGEIQSAREAINTYFDELEADLHNKMHRTFLKHETEIETLLEDIEPHMAKVKEMQESLNSIKTIASDFQSFMAMRMMSQWAQTEEAEQQDWVQTEKFNWVDISVIPYDIKSSKDIPPSIGTIRVKRKCGKVALKMQKSREAQLIGPVGISRSIENIHLKEKLQCKIPLGKEALEILDCGVLPNGELIFCDRKNIRLIILNSEGDVVRYLMLPFCPICFAIVDKNSIAVTTTDKVNIVDLKTGKVLRTFAEGLKARSISLQNKNFIIENLGKGYIVTNLQGHTGTANLIPINFAETFYHYPVIIKGKLYYSENESNELICCDLEGNQIWKFQHEQLVHPYGLTSDDSNFLLVCGFKSSNIFVISADGKSYREIVAPNKHLNGAISAYFNINKQELLVVTIHGNVSLYEVM</sequence>
<protein>
    <submittedName>
        <fullName evidence="7">USP20_33</fullName>
        <ecNumber evidence="7">3.4.19.12</ecNumber>
    </submittedName>
</protein>
<feature type="compositionally biased region" description="Polar residues" evidence="4">
    <location>
        <begin position="79"/>
        <end position="88"/>
    </location>
</feature>
<dbReference type="PROSITE" id="PS50119">
    <property type="entry name" value="ZF_BBOX"/>
    <property type="match status" value="1"/>
</dbReference>
<dbReference type="InterPro" id="IPR047153">
    <property type="entry name" value="TRIM45/56/19-like"/>
</dbReference>
<feature type="domain" description="B box-type" evidence="5">
    <location>
        <begin position="119"/>
        <end position="169"/>
    </location>
</feature>
<dbReference type="Pfam" id="PF02148">
    <property type="entry name" value="zf-UBP"/>
    <property type="match status" value="1"/>
</dbReference>
<keyword evidence="2" id="KW-0862">Zinc</keyword>
<keyword evidence="1" id="KW-0479">Metal-binding</keyword>
<gene>
    <name evidence="7" type="ORF">MCOR_26663</name>
</gene>
<dbReference type="SUPFAM" id="SSF57850">
    <property type="entry name" value="RING/U-box"/>
    <property type="match status" value="1"/>
</dbReference>
<dbReference type="GO" id="GO:0008270">
    <property type="term" value="F:zinc ion binding"/>
    <property type="evidence" value="ECO:0007669"/>
    <property type="project" value="UniProtKB-KW"/>
</dbReference>
<dbReference type="CDD" id="cd19757">
    <property type="entry name" value="Bbox1"/>
    <property type="match status" value="1"/>
</dbReference>
<organism evidence="7 8">
    <name type="scientific">Mytilus coruscus</name>
    <name type="common">Sea mussel</name>
    <dbReference type="NCBI Taxonomy" id="42192"/>
    <lineage>
        <taxon>Eukaryota</taxon>
        <taxon>Metazoa</taxon>
        <taxon>Spiralia</taxon>
        <taxon>Lophotrochozoa</taxon>
        <taxon>Mollusca</taxon>
        <taxon>Bivalvia</taxon>
        <taxon>Autobranchia</taxon>
        <taxon>Pteriomorphia</taxon>
        <taxon>Mytilida</taxon>
        <taxon>Mytiloidea</taxon>
        <taxon>Mytilidae</taxon>
        <taxon>Mytilinae</taxon>
        <taxon>Mytilus</taxon>
    </lineage>
</organism>
<dbReference type="OrthoDB" id="6270329at2759"/>
<dbReference type="InterPro" id="IPR001607">
    <property type="entry name" value="Znf_UBP"/>
</dbReference>
<evidence type="ECO:0000313" key="8">
    <source>
        <dbReference type="Proteomes" id="UP000507470"/>
    </source>
</evidence>
<dbReference type="InterPro" id="IPR000315">
    <property type="entry name" value="Znf_B-box"/>
</dbReference>
<dbReference type="InterPro" id="IPR013083">
    <property type="entry name" value="Znf_RING/FYVE/PHD"/>
</dbReference>
<evidence type="ECO:0000256" key="1">
    <source>
        <dbReference type="ARBA" id="ARBA00022723"/>
    </source>
</evidence>
<dbReference type="Proteomes" id="UP000507470">
    <property type="component" value="Unassembled WGS sequence"/>
</dbReference>
<evidence type="ECO:0000256" key="4">
    <source>
        <dbReference type="SAM" id="MobiDB-lite"/>
    </source>
</evidence>
<dbReference type="EC" id="3.4.19.12" evidence="7"/>
<keyword evidence="8" id="KW-1185">Reference proteome</keyword>
<evidence type="ECO:0000313" key="7">
    <source>
        <dbReference type="EMBL" id="CAC5391665.1"/>
    </source>
</evidence>
<keyword evidence="7" id="KW-0378">Hydrolase</keyword>
<evidence type="ECO:0000256" key="2">
    <source>
        <dbReference type="PROSITE-ProRule" id="PRU00502"/>
    </source>
</evidence>
<feature type="region of interest" description="Disordered" evidence="4">
    <location>
        <begin position="79"/>
        <end position="110"/>
    </location>
</feature>
<dbReference type="AlphaFoldDB" id="A0A6J8C5F3"/>
<dbReference type="GO" id="GO:0004843">
    <property type="term" value="F:cysteine-type deubiquitinase activity"/>
    <property type="evidence" value="ECO:0007669"/>
    <property type="project" value="UniProtKB-EC"/>
</dbReference>
<dbReference type="SUPFAM" id="SSF101898">
    <property type="entry name" value="NHL repeat"/>
    <property type="match status" value="1"/>
</dbReference>
<dbReference type="Gene3D" id="3.30.40.10">
    <property type="entry name" value="Zinc/RING finger domain, C3HC4 (zinc finger)"/>
    <property type="match status" value="1"/>
</dbReference>
<evidence type="ECO:0000259" key="6">
    <source>
        <dbReference type="PROSITE" id="PS50271"/>
    </source>
</evidence>
<evidence type="ECO:0000256" key="3">
    <source>
        <dbReference type="SAM" id="Coils"/>
    </source>
</evidence>
<dbReference type="Gene3D" id="3.30.160.60">
    <property type="entry name" value="Classic Zinc Finger"/>
    <property type="match status" value="1"/>
</dbReference>
<proteinExistence type="predicted"/>
<evidence type="ECO:0000259" key="5">
    <source>
        <dbReference type="PROSITE" id="PS50119"/>
    </source>
</evidence>
<dbReference type="Pfam" id="PF22586">
    <property type="entry name" value="ANCHR-like_BBOX"/>
    <property type="match status" value="1"/>
</dbReference>
<dbReference type="Gene3D" id="2.120.10.30">
    <property type="entry name" value="TolB, C-terminal domain"/>
    <property type="match status" value="1"/>
</dbReference>
<dbReference type="EMBL" id="CACVKT020004819">
    <property type="protein sequence ID" value="CAC5391665.1"/>
    <property type="molecule type" value="Genomic_DNA"/>
</dbReference>
<reference evidence="7 8" key="1">
    <citation type="submission" date="2020-06" db="EMBL/GenBank/DDBJ databases">
        <authorList>
            <person name="Li R."/>
            <person name="Bekaert M."/>
        </authorList>
    </citation>
    <scope>NUCLEOTIDE SEQUENCE [LARGE SCALE GENOMIC DNA]</scope>
    <source>
        <strain evidence="8">wild</strain>
    </source>
</reference>
<dbReference type="InterPro" id="IPR011042">
    <property type="entry name" value="6-blade_b-propeller_TolB-like"/>
</dbReference>
<keyword evidence="2" id="KW-0863">Zinc-finger</keyword>
<feature type="domain" description="UBP-type" evidence="6">
    <location>
        <begin position="1"/>
        <end position="68"/>
    </location>
</feature>
<accession>A0A6J8C5F3</accession>
<dbReference type="PROSITE" id="PS50271">
    <property type="entry name" value="ZF_UBP"/>
    <property type="match status" value="1"/>
</dbReference>
<dbReference type="PANTHER" id="PTHR25462">
    <property type="entry name" value="BONUS, ISOFORM C-RELATED"/>
    <property type="match status" value="1"/>
</dbReference>